<keyword evidence="8 14" id="KW-1133">Transmembrane helix</keyword>
<dbReference type="PANTHER" id="PTHR24305:SF166">
    <property type="entry name" value="CYTOCHROME P450 12A4, MITOCHONDRIAL-RELATED"/>
    <property type="match status" value="1"/>
</dbReference>
<evidence type="ECO:0000256" key="6">
    <source>
        <dbReference type="ARBA" id="ARBA00022692"/>
    </source>
</evidence>
<evidence type="ECO:0000256" key="12">
    <source>
        <dbReference type="ARBA" id="ARBA00023136"/>
    </source>
</evidence>
<evidence type="ECO:0000256" key="2">
    <source>
        <dbReference type="ARBA" id="ARBA00004370"/>
    </source>
</evidence>
<organism evidence="15 16">
    <name type="scientific">Moniliophthora roreri</name>
    <name type="common">Frosty pod rot fungus</name>
    <name type="synonym">Monilia roreri</name>
    <dbReference type="NCBI Taxonomy" id="221103"/>
    <lineage>
        <taxon>Eukaryota</taxon>
        <taxon>Fungi</taxon>
        <taxon>Dikarya</taxon>
        <taxon>Basidiomycota</taxon>
        <taxon>Agaricomycotina</taxon>
        <taxon>Agaricomycetes</taxon>
        <taxon>Agaricomycetidae</taxon>
        <taxon>Agaricales</taxon>
        <taxon>Marasmiineae</taxon>
        <taxon>Marasmiaceae</taxon>
        <taxon>Moniliophthora</taxon>
    </lineage>
</organism>
<evidence type="ECO:0000256" key="7">
    <source>
        <dbReference type="ARBA" id="ARBA00022723"/>
    </source>
</evidence>
<proteinExistence type="inferred from homology"/>
<keyword evidence="6 14" id="KW-0812">Transmembrane</keyword>
<keyword evidence="7 13" id="KW-0479">Metal-binding</keyword>
<dbReference type="GO" id="GO:0016705">
    <property type="term" value="F:oxidoreductase activity, acting on paired donors, with incorporation or reduction of molecular oxygen"/>
    <property type="evidence" value="ECO:0007669"/>
    <property type="project" value="InterPro"/>
</dbReference>
<evidence type="ECO:0000256" key="4">
    <source>
        <dbReference type="ARBA" id="ARBA00010617"/>
    </source>
</evidence>
<dbReference type="InterPro" id="IPR002403">
    <property type="entry name" value="Cyt_P450_E_grp-IV"/>
</dbReference>
<dbReference type="InterPro" id="IPR050121">
    <property type="entry name" value="Cytochrome_P450_monoxygenase"/>
</dbReference>
<dbReference type="GO" id="GO:0016020">
    <property type="term" value="C:membrane"/>
    <property type="evidence" value="ECO:0007669"/>
    <property type="project" value="UniProtKB-SubCell"/>
</dbReference>
<dbReference type="SUPFAM" id="SSF48264">
    <property type="entry name" value="Cytochrome P450"/>
    <property type="match status" value="1"/>
</dbReference>
<reference evidence="15 16" key="1">
    <citation type="submission" date="2015-12" db="EMBL/GenBank/DDBJ databases">
        <title>Draft genome sequence of Moniliophthora roreri, the causal agent of frosty pod rot of cacao.</title>
        <authorList>
            <person name="Aime M.C."/>
            <person name="Diaz-Valderrama J.R."/>
            <person name="Kijpornyongpan T."/>
            <person name="Phillips-Mora W."/>
        </authorList>
    </citation>
    <scope>NUCLEOTIDE SEQUENCE [LARGE SCALE GENOMIC DNA]</scope>
    <source>
        <strain evidence="15 16">MCA 2952</strain>
    </source>
</reference>
<evidence type="ECO:0000256" key="10">
    <source>
        <dbReference type="ARBA" id="ARBA00023004"/>
    </source>
</evidence>
<feature type="binding site" description="axial binding residue" evidence="13">
    <location>
        <position position="475"/>
    </location>
    <ligand>
        <name>heme</name>
        <dbReference type="ChEBI" id="CHEBI:30413"/>
    </ligand>
    <ligandPart>
        <name>Fe</name>
        <dbReference type="ChEBI" id="CHEBI:18248"/>
    </ligandPart>
</feature>
<keyword evidence="5 13" id="KW-0349">Heme</keyword>
<protein>
    <recommendedName>
        <fullName evidence="17">Cytochrome p450</fullName>
    </recommendedName>
</protein>
<dbReference type="GO" id="GO:0004497">
    <property type="term" value="F:monooxygenase activity"/>
    <property type="evidence" value="ECO:0007669"/>
    <property type="project" value="UniProtKB-KW"/>
</dbReference>
<comment type="pathway">
    <text evidence="3">Secondary metabolite biosynthesis; terpenoid biosynthesis.</text>
</comment>
<evidence type="ECO:0008006" key="17">
    <source>
        <dbReference type="Google" id="ProtNLM"/>
    </source>
</evidence>
<keyword evidence="11" id="KW-0503">Monooxygenase</keyword>
<evidence type="ECO:0000256" key="11">
    <source>
        <dbReference type="ARBA" id="ARBA00023033"/>
    </source>
</evidence>
<sequence length="534" mass="60369">MVKGQELPLALVVVIPSLLFISFRLVFRRPLYFLPGPPGQRSLLGLEHDFEMDPIKRLHEWHNNHGVVYKLPGCFWTDILVLSDPRALQHILHTSAYGYRKANDQLFFTSMILGKGLTFAEGAAHQKQRKLLNPAFSATQLKRFLLLFQNSTTELLKKVEERMRNGENRVDILRLASKLALDAVGESTFGHRFGAFDGESDDLFTANKIAFVALRKPSQGNLLTRALRRHIPIWLSEKLSSVFQTKDVQNARSAGEVRRKKARDILSQAMQNGSVADEKNKDILSVLVRCNDAEELKQRMTEEEVVAQTTSIMQAGHHVSGATMAWLFYELAKHPEDQERIVDEIKTFRTKLGSISKLTSSDYDAMPYLNAVIKESLRFHSVISLLNREATYDDSIPLTSPIVSTTGENITCIPVKKGQRIMLDVASYHWLKDVWGSDAHQWNPSRFLDPEMKKKQTNIGVFSNILTFSGGVQGCIGWRFALMETQIIVAGVLERFELSLPEGVEIVGVRTAIYVPMLEGKIEEVPLLLKLRRS</sequence>
<dbReference type="PRINTS" id="PR00385">
    <property type="entry name" value="P450"/>
</dbReference>
<dbReference type="InterPro" id="IPR001128">
    <property type="entry name" value="Cyt_P450"/>
</dbReference>
<dbReference type="eggNOG" id="KOG0157">
    <property type="taxonomic scope" value="Eukaryota"/>
</dbReference>
<accession>A0A0W0F5X6</accession>
<dbReference type="InterPro" id="IPR036396">
    <property type="entry name" value="Cyt_P450_sf"/>
</dbReference>
<keyword evidence="10 13" id="KW-0408">Iron</keyword>
<name>A0A0W0F5X6_MONRR</name>
<evidence type="ECO:0000256" key="3">
    <source>
        <dbReference type="ARBA" id="ARBA00004721"/>
    </source>
</evidence>
<evidence type="ECO:0000256" key="14">
    <source>
        <dbReference type="SAM" id="Phobius"/>
    </source>
</evidence>
<evidence type="ECO:0000256" key="13">
    <source>
        <dbReference type="PIRSR" id="PIRSR602403-1"/>
    </source>
</evidence>
<evidence type="ECO:0000313" key="15">
    <source>
        <dbReference type="EMBL" id="KTB31704.1"/>
    </source>
</evidence>
<dbReference type="Pfam" id="PF00067">
    <property type="entry name" value="p450"/>
    <property type="match status" value="1"/>
</dbReference>
<evidence type="ECO:0000256" key="5">
    <source>
        <dbReference type="ARBA" id="ARBA00022617"/>
    </source>
</evidence>
<comment type="subcellular location">
    <subcellularLocation>
        <location evidence="2">Membrane</location>
    </subcellularLocation>
</comment>
<dbReference type="AlphaFoldDB" id="A0A0W0F5X6"/>
<dbReference type="Proteomes" id="UP000054988">
    <property type="component" value="Unassembled WGS sequence"/>
</dbReference>
<keyword evidence="12 14" id="KW-0472">Membrane</keyword>
<dbReference type="EMBL" id="LATX01002301">
    <property type="protein sequence ID" value="KTB31704.1"/>
    <property type="molecule type" value="Genomic_DNA"/>
</dbReference>
<keyword evidence="9" id="KW-0560">Oxidoreductase</keyword>
<comment type="similarity">
    <text evidence="4">Belongs to the cytochrome P450 family.</text>
</comment>
<dbReference type="PRINTS" id="PR00465">
    <property type="entry name" value="EP450IV"/>
</dbReference>
<dbReference type="GO" id="GO:0020037">
    <property type="term" value="F:heme binding"/>
    <property type="evidence" value="ECO:0007669"/>
    <property type="project" value="InterPro"/>
</dbReference>
<dbReference type="PANTHER" id="PTHR24305">
    <property type="entry name" value="CYTOCHROME P450"/>
    <property type="match status" value="1"/>
</dbReference>
<dbReference type="GO" id="GO:0005506">
    <property type="term" value="F:iron ion binding"/>
    <property type="evidence" value="ECO:0007669"/>
    <property type="project" value="InterPro"/>
</dbReference>
<evidence type="ECO:0000256" key="1">
    <source>
        <dbReference type="ARBA" id="ARBA00001971"/>
    </source>
</evidence>
<comment type="cofactor">
    <cofactor evidence="1 13">
        <name>heme</name>
        <dbReference type="ChEBI" id="CHEBI:30413"/>
    </cofactor>
</comment>
<evidence type="ECO:0000256" key="8">
    <source>
        <dbReference type="ARBA" id="ARBA00022989"/>
    </source>
</evidence>
<feature type="transmembrane region" description="Helical" evidence="14">
    <location>
        <begin position="7"/>
        <end position="27"/>
    </location>
</feature>
<comment type="caution">
    <text evidence="15">The sequence shown here is derived from an EMBL/GenBank/DDBJ whole genome shotgun (WGS) entry which is preliminary data.</text>
</comment>
<evidence type="ECO:0000256" key="9">
    <source>
        <dbReference type="ARBA" id="ARBA00023002"/>
    </source>
</evidence>
<evidence type="ECO:0000313" key="16">
    <source>
        <dbReference type="Proteomes" id="UP000054988"/>
    </source>
</evidence>
<dbReference type="Gene3D" id="1.10.630.10">
    <property type="entry name" value="Cytochrome P450"/>
    <property type="match status" value="1"/>
</dbReference>
<gene>
    <name evidence="15" type="ORF">WG66_15760</name>
</gene>